<dbReference type="Proteomes" id="UP000028719">
    <property type="component" value="Unassembled WGS sequence"/>
</dbReference>
<organism evidence="2 3">
    <name type="scientific">Chryseobacterium vrystaatense</name>
    <dbReference type="NCBI Taxonomy" id="307480"/>
    <lineage>
        <taxon>Bacteria</taxon>
        <taxon>Pseudomonadati</taxon>
        <taxon>Bacteroidota</taxon>
        <taxon>Flavobacteriia</taxon>
        <taxon>Flavobacteriales</taxon>
        <taxon>Weeksellaceae</taxon>
        <taxon>Chryseobacterium group</taxon>
        <taxon>Chryseobacterium</taxon>
    </lineage>
</organism>
<dbReference type="RefSeq" id="WP_034749946.1">
    <property type="nucleotide sequence ID" value="NZ_JPRI01000011.1"/>
</dbReference>
<accession>A0ABR4UGX8</accession>
<proteinExistence type="predicted"/>
<sequence>MGNKKFTLKQLLTAQKVEIPVLQRDYVQGNLKDKKAENIREDFVADLVNHLIQPKPDEMTLDFIYGKIIDDDLSEEQERREEHLESLLDTVSEYAKKSGYEIQRNFKRLNEFVSKDTFIPFDGQQRLTTLFLLHFLVYTKLDKDISFLRQFLYKTRESSRDFLEALLNNASDFATNEVWAHSFLTFIQDRNWFYDFWKYDPTVMSMMVMLEAFREKITPQEDLHKSIVTIHSNLESENVLTFDFLDIDEHQLDDILYIKMNASGKELTDFEKFKSWLIEYVEDKKNNIVVDEQDWETKLDTVWYDLFWEVDKNKTDELLYQFIKKMLVFKYCSKEIVGFDEEEKQKNQKTRKLIYDKLNGKDPISFKFYIEHNIIDADSLNFIWFNLDKLTENSCDELFETCIRKVWNKTFIANWSNDQLFKHFLVRDIAGFNLFHQTFLFAVFTYVEQLNINSEEFKGEKFLDWIRLSRNLIYNSRIDDATPFFSAIQNIKKFGDKCLGVKSVVTHEKFIEYFPEQQRKEEFKKNQDKYKLWKDDFITAENHSYFYGQIGFLIRLSKVENEPNLERFRYLYAQLSEIFNEENLNDKNLIGRSLLTINHHWMPDYGSNRYLFCLSDRANSRERDENWRRVFNNPSKRKIFKDLADLYSQFGSLEDIILERKKDINDWRRLILDYPGELNYCKQGLINYQKNGDYIRLLGQSRLSHYHRELRTSILFNRFLKEKLALSKDNYGEMKSDDDCFILMPINGNKIKIIFDYDTLVLRFYDKREDSEVEISKDSIKNIDENLYQLIESMSCYTSNPNNIVVQ</sequence>
<evidence type="ECO:0000259" key="1">
    <source>
        <dbReference type="Pfam" id="PF03235"/>
    </source>
</evidence>
<reference evidence="2 3" key="1">
    <citation type="submission" date="2014-07" db="EMBL/GenBank/DDBJ databases">
        <title>Genome of Chryseobacterium vrystaatense LMG 22846.</title>
        <authorList>
            <person name="Pipes S.E."/>
            <person name="Stropko S.J."/>
            <person name="Newman J.D."/>
        </authorList>
    </citation>
    <scope>NUCLEOTIDE SEQUENCE [LARGE SCALE GENOMIC DNA]</scope>
    <source>
        <strain evidence="2 3">LMG 22846</strain>
    </source>
</reference>
<dbReference type="Pfam" id="PF03235">
    <property type="entry name" value="GmrSD_N"/>
    <property type="match status" value="1"/>
</dbReference>
<protein>
    <recommendedName>
        <fullName evidence="1">GmrSD restriction endonucleases N-terminal domain-containing protein</fullName>
    </recommendedName>
</protein>
<dbReference type="InterPro" id="IPR004919">
    <property type="entry name" value="GmrSD_N"/>
</dbReference>
<comment type="caution">
    <text evidence="2">The sequence shown here is derived from an EMBL/GenBank/DDBJ whole genome shotgun (WGS) entry which is preliminary data.</text>
</comment>
<evidence type="ECO:0000313" key="2">
    <source>
        <dbReference type="EMBL" id="KFF23830.1"/>
    </source>
</evidence>
<gene>
    <name evidence="2" type="ORF">IW16_23380</name>
</gene>
<evidence type="ECO:0000313" key="3">
    <source>
        <dbReference type="Proteomes" id="UP000028719"/>
    </source>
</evidence>
<feature type="domain" description="GmrSD restriction endonucleases N-terminal" evidence="1">
    <location>
        <begin position="8"/>
        <end position="277"/>
    </location>
</feature>
<keyword evidence="3" id="KW-1185">Reference proteome</keyword>
<name>A0ABR4UGX8_9FLAO</name>
<dbReference type="EMBL" id="JPRI01000011">
    <property type="protein sequence ID" value="KFF23830.1"/>
    <property type="molecule type" value="Genomic_DNA"/>
</dbReference>